<dbReference type="InterPro" id="IPR010280">
    <property type="entry name" value="U5_MeTrfase_fam"/>
</dbReference>
<evidence type="ECO:0000256" key="10">
    <source>
        <dbReference type="PROSITE-ProRule" id="PRU01024"/>
    </source>
</evidence>
<evidence type="ECO:0000256" key="6">
    <source>
        <dbReference type="ARBA" id="ARBA00022723"/>
    </source>
</evidence>
<dbReference type="InterPro" id="IPR029063">
    <property type="entry name" value="SAM-dependent_MTases_sf"/>
</dbReference>
<reference evidence="13 14" key="1">
    <citation type="submission" date="2016-12" db="EMBL/GenBank/DDBJ databases">
        <authorList>
            <person name="Song W.-J."/>
            <person name="Kurnit D.M."/>
        </authorList>
    </citation>
    <scope>NUCLEOTIDE SEQUENCE [LARGE SCALE GENOMIC DNA]</scope>
    <source>
        <strain evidence="13 14">175</strain>
    </source>
</reference>
<evidence type="ECO:0000313" key="14">
    <source>
        <dbReference type="Proteomes" id="UP000192923"/>
    </source>
</evidence>
<dbReference type="InterPro" id="IPR030390">
    <property type="entry name" value="MeTrfase_TrmA_AS"/>
</dbReference>
<gene>
    <name evidence="9" type="primary">rlmD</name>
    <name evidence="13" type="ORF">SAMN02949497_3703</name>
</gene>
<feature type="binding site" evidence="9">
    <location>
        <position position="86"/>
    </location>
    <ligand>
        <name>[4Fe-4S] cluster</name>
        <dbReference type="ChEBI" id="CHEBI:49883"/>
    </ligand>
</feature>
<evidence type="ECO:0000256" key="4">
    <source>
        <dbReference type="ARBA" id="ARBA00022679"/>
    </source>
</evidence>
<feature type="binding site" evidence="9 10">
    <location>
        <position position="306"/>
    </location>
    <ligand>
        <name>S-adenosyl-L-methionine</name>
        <dbReference type="ChEBI" id="CHEBI:59789"/>
    </ligand>
</feature>
<feature type="binding site" evidence="9">
    <location>
        <position position="89"/>
    </location>
    <ligand>
        <name>[4Fe-4S] cluster</name>
        <dbReference type="ChEBI" id="CHEBI:49883"/>
    </ligand>
</feature>
<dbReference type="PROSITE" id="PS50926">
    <property type="entry name" value="TRAM"/>
    <property type="match status" value="1"/>
</dbReference>
<dbReference type="InterPro" id="IPR002792">
    <property type="entry name" value="TRAM_dom"/>
</dbReference>
<dbReference type="GO" id="GO:0070475">
    <property type="term" value="P:rRNA base methylation"/>
    <property type="evidence" value="ECO:0007669"/>
    <property type="project" value="TreeGrafter"/>
</dbReference>
<feature type="binding site" evidence="9">
    <location>
        <position position="311"/>
    </location>
    <ligand>
        <name>S-adenosyl-L-methionine</name>
        <dbReference type="ChEBI" id="CHEBI:59789"/>
    </ligand>
</feature>
<keyword evidence="1 9" id="KW-0004">4Fe-4S</keyword>
<feature type="binding site" evidence="9 10">
    <location>
        <position position="375"/>
    </location>
    <ligand>
        <name>S-adenosyl-L-methionine</name>
        <dbReference type="ChEBI" id="CHEBI:59789"/>
    </ligand>
</feature>
<dbReference type="Pfam" id="PF01938">
    <property type="entry name" value="TRAM"/>
    <property type="match status" value="1"/>
</dbReference>
<dbReference type="PANTHER" id="PTHR11061">
    <property type="entry name" value="RNA M5U METHYLTRANSFERASE"/>
    <property type="match status" value="1"/>
</dbReference>
<feature type="binding site" evidence="9">
    <location>
        <position position="80"/>
    </location>
    <ligand>
        <name>[4Fe-4S] cluster</name>
        <dbReference type="ChEBI" id="CHEBI:49883"/>
    </ligand>
</feature>
<evidence type="ECO:0000313" key="13">
    <source>
        <dbReference type="EMBL" id="SMF96309.1"/>
    </source>
</evidence>
<feature type="binding site" evidence="9 10">
    <location>
        <position position="277"/>
    </location>
    <ligand>
        <name>S-adenosyl-L-methionine</name>
        <dbReference type="ChEBI" id="CHEBI:59789"/>
    </ligand>
</feature>
<dbReference type="EMBL" id="FXAM01000001">
    <property type="protein sequence ID" value="SMF96309.1"/>
    <property type="molecule type" value="Genomic_DNA"/>
</dbReference>
<dbReference type="NCBIfam" id="TIGR00479">
    <property type="entry name" value="rumA"/>
    <property type="match status" value="1"/>
</dbReference>
<dbReference type="GO" id="GO:0070041">
    <property type="term" value="F:rRNA (uridine-C5-)-methyltransferase activity"/>
    <property type="evidence" value="ECO:0007669"/>
    <property type="project" value="UniProtKB-UniRule"/>
</dbReference>
<dbReference type="PROSITE" id="PS01230">
    <property type="entry name" value="TRMA_1"/>
    <property type="match status" value="1"/>
</dbReference>
<dbReference type="CDD" id="cd02440">
    <property type="entry name" value="AdoMet_MTases"/>
    <property type="match status" value="1"/>
</dbReference>
<keyword evidence="7 9" id="KW-0408">Iron</keyword>
<dbReference type="STRING" id="1760988.SAMN02949497_3703"/>
<evidence type="ECO:0000256" key="2">
    <source>
        <dbReference type="ARBA" id="ARBA00022552"/>
    </source>
</evidence>
<evidence type="ECO:0000256" key="3">
    <source>
        <dbReference type="ARBA" id="ARBA00022603"/>
    </source>
</evidence>
<dbReference type="HAMAP" id="MF_01010">
    <property type="entry name" value="23SrRNA_methyltr_RlmD"/>
    <property type="match status" value="1"/>
</dbReference>
<dbReference type="OrthoDB" id="9804590at2"/>
<dbReference type="SUPFAM" id="SSF53335">
    <property type="entry name" value="S-adenosyl-L-methionine-dependent methyltransferases"/>
    <property type="match status" value="1"/>
</dbReference>
<name>A0A1Y6D044_9GAMM</name>
<evidence type="ECO:0000256" key="7">
    <source>
        <dbReference type="ARBA" id="ARBA00023004"/>
    </source>
</evidence>
<evidence type="ECO:0000256" key="11">
    <source>
        <dbReference type="PROSITE-ProRule" id="PRU10015"/>
    </source>
</evidence>
<feature type="active site" evidence="11">
    <location>
        <position position="401"/>
    </location>
</feature>
<dbReference type="FunFam" id="2.40.50.140:FF:000097">
    <property type="entry name" value="23S rRNA (uracil(1939)-C(5))-methyltransferase RlmD"/>
    <property type="match status" value="1"/>
</dbReference>
<dbReference type="RefSeq" id="WP_085215207.1">
    <property type="nucleotide sequence ID" value="NZ_FXAM01000001.1"/>
</dbReference>
<dbReference type="EC" id="2.1.1.190" evidence="9"/>
<dbReference type="PROSITE" id="PS51687">
    <property type="entry name" value="SAM_MT_RNA_M5U"/>
    <property type="match status" value="1"/>
</dbReference>
<dbReference type="Proteomes" id="UP000192923">
    <property type="component" value="Unassembled WGS sequence"/>
</dbReference>
<feature type="binding site" evidence="9 10">
    <location>
        <position position="327"/>
    </location>
    <ligand>
        <name>S-adenosyl-L-methionine</name>
        <dbReference type="ChEBI" id="CHEBI:59789"/>
    </ligand>
</feature>
<keyword evidence="2 9" id="KW-0698">rRNA processing</keyword>
<evidence type="ECO:0000256" key="8">
    <source>
        <dbReference type="ARBA" id="ARBA00023014"/>
    </source>
</evidence>
<keyword evidence="5 9" id="KW-0949">S-adenosyl-L-methionine</keyword>
<evidence type="ECO:0000256" key="1">
    <source>
        <dbReference type="ARBA" id="ARBA00022485"/>
    </source>
</evidence>
<feature type="domain" description="TRAM" evidence="12">
    <location>
        <begin position="8"/>
        <end position="67"/>
    </location>
</feature>
<keyword evidence="3 9" id="KW-0489">Methyltransferase</keyword>
<sequence length="445" mass="49716">MGYRGRRPKPVPKGHFPAHIDAYTHDGRGVARIEGKAVFIAGALPGEDVEFSYTEIHRDYAEGKVETVQVAAPNRVEPGCPHYHLCGGCSLQHLAEESQIEEKEKLLVEQLRRIGKLDEVPLWEPLRGPLWGYRRKARLSVKNVPAKGRVLVGFRERGGNYIANIDACPILPPAIGERLHDMSEVIGKLTLKARLPQIEISMGDDRAALVFRVLEDPTAEDLEHLKAFGQRSGFDIWLQRHGPDSMAPLYPEQPAPLRYALPDWNLEFQFMPTEFTQVNGEINRQMVNRALAALDPQPDDSVLDLFCGLGNFTLALARKAGRVVGVEGGWSLVERARHNAAHNAITNAEFHIADLGQNLDAEPWIKQRYDKVLLDPSRGGAEEVLAYAPHWQASRIVYVSCNPSTLARDAGILVHQHGYRLVQAGVMDMFPQTAHVESIAWFEHD</sequence>
<keyword evidence="4 9" id="KW-0808">Transferase</keyword>
<dbReference type="GO" id="GO:0051539">
    <property type="term" value="F:4 iron, 4 sulfur cluster binding"/>
    <property type="evidence" value="ECO:0007669"/>
    <property type="project" value="UniProtKB-KW"/>
</dbReference>
<dbReference type="Gene3D" id="2.40.50.140">
    <property type="entry name" value="Nucleic acid-binding proteins"/>
    <property type="match status" value="1"/>
</dbReference>
<feature type="binding site" evidence="9">
    <location>
        <position position="354"/>
    </location>
    <ligand>
        <name>S-adenosyl-L-methionine</name>
        <dbReference type="ChEBI" id="CHEBI:59789"/>
    </ligand>
</feature>
<keyword evidence="6 9" id="KW-0479">Metal-binding</keyword>
<organism evidence="13 14">
    <name type="scientific">Methylomagnum ishizawai</name>
    <dbReference type="NCBI Taxonomy" id="1760988"/>
    <lineage>
        <taxon>Bacteria</taxon>
        <taxon>Pseudomonadati</taxon>
        <taxon>Pseudomonadota</taxon>
        <taxon>Gammaproteobacteria</taxon>
        <taxon>Methylococcales</taxon>
        <taxon>Methylococcaceae</taxon>
        <taxon>Methylomagnum</taxon>
    </lineage>
</organism>
<dbReference type="NCBIfam" id="NF009639">
    <property type="entry name" value="PRK13168.1"/>
    <property type="match status" value="1"/>
</dbReference>
<dbReference type="InterPro" id="IPR001566">
    <property type="entry name" value="23S_rRNA_MeTrfase_RlmD"/>
</dbReference>
<dbReference type="SUPFAM" id="SSF50249">
    <property type="entry name" value="Nucleic acid-binding proteins"/>
    <property type="match status" value="1"/>
</dbReference>
<evidence type="ECO:0000256" key="5">
    <source>
        <dbReference type="ARBA" id="ARBA00022691"/>
    </source>
</evidence>
<dbReference type="Gene3D" id="3.40.50.150">
    <property type="entry name" value="Vaccinia Virus protein VP39"/>
    <property type="match status" value="1"/>
</dbReference>
<dbReference type="PROSITE" id="PS01231">
    <property type="entry name" value="TRMA_2"/>
    <property type="match status" value="1"/>
</dbReference>
<dbReference type="InterPro" id="IPR012340">
    <property type="entry name" value="NA-bd_OB-fold"/>
</dbReference>
<dbReference type="Gene3D" id="2.40.50.1070">
    <property type="match status" value="1"/>
</dbReference>
<dbReference type="GO" id="GO:0005506">
    <property type="term" value="F:iron ion binding"/>
    <property type="evidence" value="ECO:0007669"/>
    <property type="project" value="UniProtKB-UniRule"/>
</dbReference>
<accession>A0A1Y6D044</accession>
<evidence type="ECO:0000256" key="9">
    <source>
        <dbReference type="HAMAP-Rule" id="MF_01010"/>
    </source>
</evidence>
<comment type="function">
    <text evidence="9">Catalyzes the formation of 5-methyl-uridine at position 1939 (m5U1939) in 23S rRNA.</text>
</comment>
<keyword evidence="8 9" id="KW-0411">Iron-sulfur</keyword>
<comment type="catalytic activity">
    <reaction evidence="9">
        <text>uridine(1939) in 23S rRNA + S-adenosyl-L-methionine = 5-methyluridine(1939) in 23S rRNA + S-adenosyl-L-homocysteine + H(+)</text>
        <dbReference type="Rhea" id="RHEA:42908"/>
        <dbReference type="Rhea" id="RHEA-COMP:10278"/>
        <dbReference type="Rhea" id="RHEA-COMP:10279"/>
        <dbReference type="ChEBI" id="CHEBI:15378"/>
        <dbReference type="ChEBI" id="CHEBI:57856"/>
        <dbReference type="ChEBI" id="CHEBI:59789"/>
        <dbReference type="ChEBI" id="CHEBI:65315"/>
        <dbReference type="ChEBI" id="CHEBI:74447"/>
        <dbReference type="EC" id="2.1.1.190"/>
    </reaction>
</comment>
<dbReference type="PANTHER" id="PTHR11061:SF49">
    <property type="entry name" value="23S RRNA (URACIL(1939)-C(5))-METHYLTRANSFERASE RLMD"/>
    <property type="match status" value="1"/>
</dbReference>
<comment type="similarity">
    <text evidence="9">Belongs to the class I-like SAM-binding methyltransferase superfamily. RNA M5U methyltransferase family. RlmD subfamily.</text>
</comment>
<keyword evidence="14" id="KW-1185">Reference proteome</keyword>
<dbReference type="Pfam" id="PF05958">
    <property type="entry name" value="tRNA_U5-meth_tr"/>
    <property type="match status" value="1"/>
</dbReference>
<feature type="binding site" evidence="9">
    <location>
        <position position="168"/>
    </location>
    <ligand>
        <name>[4Fe-4S] cluster</name>
        <dbReference type="ChEBI" id="CHEBI:49883"/>
    </ligand>
</feature>
<evidence type="ECO:0000259" key="12">
    <source>
        <dbReference type="PROSITE" id="PS50926"/>
    </source>
</evidence>
<dbReference type="InterPro" id="IPR030391">
    <property type="entry name" value="MeTrfase_TrmA_CS"/>
</dbReference>
<proteinExistence type="inferred from homology"/>
<protein>
    <recommendedName>
        <fullName evidence="9">23S rRNA (uracil(1939)-C(5))-methyltransferase RlmD</fullName>
        <ecNumber evidence="9">2.1.1.190</ecNumber>
    </recommendedName>
    <alternativeName>
        <fullName evidence="9">23S rRNA(m5U1939)-methyltransferase</fullName>
    </alternativeName>
</protein>
<feature type="active site" description="Nucleophile" evidence="9 10">
    <location>
        <position position="401"/>
    </location>
</feature>
<dbReference type="GO" id="GO:0003723">
    <property type="term" value="F:RNA binding"/>
    <property type="evidence" value="ECO:0007669"/>
    <property type="project" value="InterPro"/>
</dbReference>
<dbReference type="AlphaFoldDB" id="A0A1Y6D044"/>